<proteinExistence type="predicted"/>
<dbReference type="EMBL" id="FOLT01000012">
    <property type="protein sequence ID" value="SFC59695.1"/>
    <property type="molecule type" value="Genomic_DNA"/>
</dbReference>
<sequence length="184" mass="20974">MKIYILLFSTVLLLSSCSTTDDSTEAPSGEVIVEQTETVIDLGEKEAVNNEVKEKYFFDLSEFPTEKGSSEGNKEDNTYWIRANGFPVRGEEYFSSVGLVYAEYDAGTDKIEIAHILNEESMIQDIPIEEDLYVSWVYDFTNGELQDLVQVNAEDEPQDVIPFSKEEWSDFSNGYKENLLQMLK</sequence>
<dbReference type="OrthoDB" id="3542928at2"/>
<evidence type="ECO:0008006" key="4">
    <source>
        <dbReference type="Google" id="ProtNLM"/>
    </source>
</evidence>
<evidence type="ECO:0000256" key="1">
    <source>
        <dbReference type="SAM" id="SignalP"/>
    </source>
</evidence>
<dbReference type="RefSeq" id="WP_091531081.1">
    <property type="nucleotide sequence ID" value="NZ_FOLT01000012.1"/>
</dbReference>
<organism evidence="2 3">
    <name type="scientific">Alkalibacterium subtropicum</name>
    <dbReference type="NCBI Taxonomy" id="753702"/>
    <lineage>
        <taxon>Bacteria</taxon>
        <taxon>Bacillati</taxon>
        <taxon>Bacillota</taxon>
        <taxon>Bacilli</taxon>
        <taxon>Lactobacillales</taxon>
        <taxon>Carnobacteriaceae</taxon>
        <taxon>Alkalibacterium</taxon>
    </lineage>
</organism>
<feature type="chain" id="PRO_5038675373" description="DUF4767 domain-containing protein" evidence="1">
    <location>
        <begin position="21"/>
        <end position="184"/>
    </location>
</feature>
<dbReference type="Proteomes" id="UP000199612">
    <property type="component" value="Unassembled WGS sequence"/>
</dbReference>
<dbReference type="PROSITE" id="PS51257">
    <property type="entry name" value="PROKAR_LIPOPROTEIN"/>
    <property type="match status" value="1"/>
</dbReference>
<dbReference type="STRING" id="753702.SAMN04488102_11230"/>
<dbReference type="AlphaFoldDB" id="A0A1I1KGM4"/>
<name>A0A1I1KGM4_9LACT</name>
<accession>A0A1I1KGM4</accession>
<protein>
    <recommendedName>
        <fullName evidence="4">DUF4767 domain-containing protein</fullName>
    </recommendedName>
</protein>
<evidence type="ECO:0000313" key="3">
    <source>
        <dbReference type="Proteomes" id="UP000199612"/>
    </source>
</evidence>
<keyword evidence="1" id="KW-0732">Signal</keyword>
<reference evidence="3" key="1">
    <citation type="submission" date="2016-10" db="EMBL/GenBank/DDBJ databases">
        <authorList>
            <person name="Varghese N."/>
            <person name="Submissions S."/>
        </authorList>
    </citation>
    <scope>NUCLEOTIDE SEQUENCE [LARGE SCALE GENOMIC DNA]</scope>
    <source>
        <strain evidence="3">DSM 23664</strain>
    </source>
</reference>
<gene>
    <name evidence="2" type="ORF">SAMN04488102_11230</name>
</gene>
<keyword evidence="3" id="KW-1185">Reference proteome</keyword>
<feature type="signal peptide" evidence="1">
    <location>
        <begin position="1"/>
        <end position="20"/>
    </location>
</feature>
<evidence type="ECO:0000313" key="2">
    <source>
        <dbReference type="EMBL" id="SFC59695.1"/>
    </source>
</evidence>